<evidence type="ECO:0000256" key="2">
    <source>
        <dbReference type="ARBA" id="ARBA00009947"/>
    </source>
</evidence>
<dbReference type="EMBL" id="KB293180">
    <property type="protein sequence ID" value="ELU16365.1"/>
    <property type="molecule type" value="Genomic_DNA"/>
</dbReference>
<feature type="compositionally biased region" description="Basic and acidic residues" evidence="5">
    <location>
        <begin position="151"/>
        <end position="186"/>
    </location>
</feature>
<protein>
    <recommendedName>
        <fullName evidence="9">Nucleosome assembly protein 1-like 1</fullName>
    </recommendedName>
</protein>
<keyword evidence="3" id="KW-0539">Nucleus</keyword>
<feature type="region of interest" description="Disordered" evidence="5">
    <location>
        <begin position="1"/>
        <end position="31"/>
    </location>
</feature>
<dbReference type="InterPro" id="IPR002164">
    <property type="entry name" value="NAP_family"/>
</dbReference>
<dbReference type="InterPro" id="IPR037231">
    <property type="entry name" value="NAP-like_sf"/>
</dbReference>
<dbReference type="HOGENOM" id="CLU_038841_3_0_1"/>
<dbReference type="EnsemblMetazoa" id="CapteT163453">
    <property type="protein sequence ID" value="CapteP163453"/>
    <property type="gene ID" value="CapteG163453"/>
</dbReference>
<evidence type="ECO:0000313" key="7">
    <source>
        <dbReference type="EnsemblMetazoa" id="CapteP163453"/>
    </source>
</evidence>
<dbReference type="EMBL" id="AMQN01000600">
    <property type="status" value="NOT_ANNOTATED_CDS"/>
    <property type="molecule type" value="Genomic_DNA"/>
</dbReference>
<organism evidence="6">
    <name type="scientific">Capitella teleta</name>
    <name type="common">Polychaete worm</name>
    <dbReference type="NCBI Taxonomy" id="283909"/>
    <lineage>
        <taxon>Eukaryota</taxon>
        <taxon>Metazoa</taxon>
        <taxon>Spiralia</taxon>
        <taxon>Lophotrochozoa</taxon>
        <taxon>Annelida</taxon>
        <taxon>Polychaeta</taxon>
        <taxon>Sedentaria</taxon>
        <taxon>Scolecida</taxon>
        <taxon>Capitellidae</taxon>
        <taxon>Capitella</taxon>
    </lineage>
</organism>
<evidence type="ECO:0008006" key="9">
    <source>
        <dbReference type="Google" id="ProtNLM"/>
    </source>
</evidence>
<proteinExistence type="inferred from homology"/>
<evidence type="ECO:0000256" key="4">
    <source>
        <dbReference type="RuleBase" id="RU003876"/>
    </source>
</evidence>
<dbReference type="Pfam" id="PF00956">
    <property type="entry name" value="NAP"/>
    <property type="match status" value="1"/>
</dbReference>
<dbReference type="FunFam" id="1.20.5.1500:FF:000001">
    <property type="entry name" value="Nucleosome assembly protein 1-like 1"/>
    <property type="match status" value="1"/>
</dbReference>
<feature type="compositionally biased region" description="Acidic residues" evidence="5">
    <location>
        <begin position="10"/>
        <end position="30"/>
    </location>
</feature>
<gene>
    <name evidence="6" type="ORF">CAPTEDRAFT_163453</name>
</gene>
<accession>R7VK07</accession>
<dbReference type="OMA" id="AAECKQN"/>
<keyword evidence="8" id="KW-1185">Reference proteome</keyword>
<dbReference type="GO" id="GO:0006334">
    <property type="term" value="P:nucleosome assembly"/>
    <property type="evidence" value="ECO:0007669"/>
    <property type="project" value="InterPro"/>
</dbReference>
<reference evidence="6 8" key="2">
    <citation type="journal article" date="2013" name="Nature">
        <title>Insights into bilaterian evolution from three spiralian genomes.</title>
        <authorList>
            <person name="Simakov O."/>
            <person name="Marletaz F."/>
            <person name="Cho S.J."/>
            <person name="Edsinger-Gonzales E."/>
            <person name="Havlak P."/>
            <person name="Hellsten U."/>
            <person name="Kuo D.H."/>
            <person name="Larsson T."/>
            <person name="Lv J."/>
            <person name="Arendt D."/>
            <person name="Savage R."/>
            <person name="Osoegawa K."/>
            <person name="de Jong P."/>
            <person name="Grimwood J."/>
            <person name="Chapman J.A."/>
            <person name="Shapiro H."/>
            <person name="Aerts A."/>
            <person name="Otillar R.P."/>
            <person name="Terry A.Y."/>
            <person name="Boore J.L."/>
            <person name="Grigoriev I.V."/>
            <person name="Lindberg D.R."/>
            <person name="Seaver E.C."/>
            <person name="Weisblat D.A."/>
            <person name="Putnam N.H."/>
            <person name="Rokhsar D.S."/>
        </authorList>
    </citation>
    <scope>NUCLEOTIDE SEQUENCE</scope>
    <source>
        <strain evidence="6 8">I ESC-2004</strain>
    </source>
</reference>
<evidence type="ECO:0000313" key="8">
    <source>
        <dbReference type="Proteomes" id="UP000014760"/>
    </source>
</evidence>
<reference evidence="7" key="3">
    <citation type="submission" date="2015-06" db="UniProtKB">
        <authorList>
            <consortium name="EnsemblMetazoa"/>
        </authorList>
    </citation>
    <scope>IDENTIFICATION</scope>
</reference>
<evidence type="ECO:0000256" key="5">
    <source>
        <dbReference type="SAM" id="MobiDB-lite"/>
    </source>
</evidence>
<evidence type="ECO:0000313" key="6">
    <source>
        <dbReference type="EMBL" id="ELU16365.1"/>
    </source>
</evidence>
<dbReference type="OrthoDB" id="27325at2759"/>
<dbReference type="PANTHER" id="PTHR11875">
    <property type="entry name" value="TESTIS-SPECIFIC Y-ENCODED PROTEIN"/>
    <property type="match status" value="1"/>
</dbReference>
<dbReference type="SUPFAM" id="SSF143113">
    <property type="entry name" value="NAP-like"/>
    <property type="match status" value="1"/>
</dbReference>
<reference evidence="8" key="1">
    <citation type="submission" date="2012-12" db="EMBL/GenBank/DDBJ databases">
        <authorList>
            <person name="Hellsten U."/>
            <person name="Grimwood J."/>
            <person name="Chapman J.A."/>
            <person name="Shapiro H."/>
            <person name="Aerts A."/>
            <person name="Otillar R.P."/>
            <person name="Terry A.Y."/>
            <person name="Boore J.L."/>
            <person name="Simakov O."/>
            <person name="Marletaz F."/>
            <person name="Cho S.-J."/>
            <person name="Edsinger-Gonzales E."/>
            <person name="Havlak P."/>
            <person name="Kuo D.-H."/>
            <person name="Larsson T."/>
            <person name="Lv J."/>
            <person name="Arendt D."/>
            <person name="Savage R."/>
            <person name="Osoegawa K."/>
            <person name="de Jong P."/>
            <person name="Lindberg D.R."/>
            <person name="Seaver E.C."/>
            <person name="Weisblat D.A."/>
            <person name="Putnam N.H."/>
            <person name="Grigoriev I.V."/>
            <person name="Rokhsar D.S."/>
        </authorList>
    </citation>
    <scope>NUCLEOTIDE SEQUENCE</scope>
    <source>
        <strain evidence="8">I ESC-2004</strain>
    </source>
</reference>
<comment type="similarity">
    <text evidence="2 4">Belongs to the nucleosome assembly protein (NAP) family.</text>
</comment>
<sequence length="414" mass="47393">MADQDKVETNVEEIDEEEIEEIDTGAEDDVTSAGALTASLMQSPEVLAALQSQLGSMVGVPSGYIQSLPKVVKRRLKALKKLQFEMIKIESKFYEEVHDLECKYAAQYQPLYERRKEVLSGNVEPTDDDCDWPSEDEDEDEEEDISGDLQNKVKIEEVDETGAAKKPEEKVDGEKEEKKEEKKDDENVTGVPEFWLTVFKNVDMLNDMVQEHDEPILKHLNDIKVKFSKADPMGFSLEFHFEPNEFFTNSVLTKEYEMRTEADQDDPFSYEGPEIIKCKGCTIDWKKGKNVTVKLIKKTQKHKNRGTKRTITKTVQNDSFFNFFTPPDVPEGDEEADEDTEALLAADFEIGHFIRERIVPRAVLYFTGEALEEDDFDDEEGDDDDEDDEDYNEDEDADFAPGQGHAKQDQCKQQ</sequence>
<dbReference type="Gene3D" id="1.20.5.1500">
    <property type="match status" value="1"/>
</dbReference>
<feature type="region of interest" description="Disordered" evidence="5">
    <location>
        <begin position="370"/>
        <end position="414"/>
    </location>
</feature>
<dbReference type="AlphaFoldDB" id="R7VK07"/>
<evidence type="ECO:0000256" key="3">
    <source>
        <dbReference type="ARBA" id="ARBA00023242"/>
    </source>
</evidence>
<dbReference type="FunCoup" id="R7VK07">
    <property type="interactions" value="2067"/>
</dbReference>
<feature type="compositionally biased region" description="Acidic residues" evidence="5">
    <location>
        <begin position="370"/>
        <end position="398"/>
    </location>
</feature>
<comment type="subcellular location">
    <subcellularLocation>
        <location evidence="1">Nucleus</location>
    </subcellularLocation>
</comment>
<feature type="compositionally biased region" description="Acidic residues" evidence="5">
    <location>
        <begin position="125"/>
        <end position="146"/>
    </location>
</feature>
<dbReference type="Gene3D" id="3.30.1120.90">
    <property type="entry name" value="Nucleosome assembly protein"/>
    <property type="match status" value="1"/>
</dbReference>
<evidence type="ECO:0000256" key="1">
    <source>
        <dbReference type="ARBA" id="ARBA00004123"/>
    </source>
</evidence>
<dbReference type="FunFam" id="3.30.1120.90:FF:000001">
    <property type="entry name" value="Nucleosome assembly protein 1-like 1"/>
    <property type="match status" value="1"/>
</dbReference>
<dbReference type="STRING" id="283909.R7VK07"/>
<name>R7VK07_CAPTE</name>
<dbReference type="GO" id="GO:0005634">
    <property type="term" value="C:nucleus"/>
    <property type="evidence" value="ECO:0007669"/>
    <property type="project" value="UniProtKB-SubCell"/>
</dbReference>
<feature type="region of interest" description="Disordered" evidence="5">
    <location>
        <begin position="119"/>
        <end position="187"/>
    </location>
</feature>
<dbReference type="Proteomes" id="UP000014760">
    <property type="component" value="Unassembled WGS sequence"/>
</dbReference>